<sequence length="28" mass="3355">MAFPWTRGVPYQKNCCHLSNHMNYLTLE</sequence>
<accession>A0A0A8ZCK6</accession>
<proteinExistence type="predicted"/>
<evidence type="ECO:0000313" key="1">
    <source>
        <dbReference type="EMBL" id="JAD32582.1"/>
    </source>
</evidence>
<dbReference type="AlphaFoldDB" id="A0A0A8ZCK6"/>
<reference evidence="1" key="2">
    <citation type="journal article" date="2015" name="Data Brief">
        <title>Shoot transcriptome of the giant reed, Arundo donax.</title>
        <authorList>
            <person name="Barrero R.A."/>
            <person name="Guerrero F.D."/>
            <person name="Moolhuijzen P."/>
            <person name="Goolsby J.A."/>
            <person name="Tidwell J."/>
            <person name="Bellgard S.E."/>
            <person name="Bellgard M.I."/>
        </authorList>
    </citation>
    <scope>NUCLEOTIDE SEQUENCE</scope>
    <source>
        <tissue evidence="1">Shoot tissue taken approximately 20 cm above the soil surface</tissue>
    </source>
</reference>
<name>A0A0A8ZCK6_ARUDO</name>
<reference evidence="1" key="1">
    <citation type="submission" date="2014-09" db="EMBL/GenBank/DDBJ databases">
        <authorList>
            <person name="Magalhaes I.L.F."/>
            <person name="Oliveira U."/>
            <person name="Santos F.R."/>
            <person name="Vidigal T.H.D.A."/>
            <person name="Brescovit A.D."/>
            <person name="Santos A.J."/>
        </authorList>
    </citation>
    <scope>NUCLEOTIDE SEQUENCE</scope>
    <source>
        <tissue evidence="1">Shoot tissue taken approximately 20 cm above the soil surface</tissue>
    </source>
</reference>
<organism evidence="1">
    <name type="scientific">Arundo donax</name>
    <name type="common">Giant reed</name>
    <name type="synonym">Donax arundinaceus</name>
    <dbReference type="NCBI Taxonomy" id="35708"/>
    <lineage>
        <taxon>Eukaryota</taxon>
        <taxon>Viridiplantae</taxon>
        <taxon>Streptophyta</taxon>
        <taxon>Embryophyta</taxon>
        <taxon>Tracheophyta</taxon>
        <taxon>Spermatophyta</taxon>
        <taxon>Magnoliopsida</taxon>
        <taxon>Liliopsida</taxon>
        <taxon>Poales</taxon>
        <taxon>Poaceae</taxon>
        <taxon>PACMAD clade</taxon>
        <taxon>Arundinoideae</taxon>
        <taxon>Arundineae</taxon>
        <taxon>Arundo</taxon>
    </lineage>
</organism>
<protein>
    <submittedName>
        <fullName evidence="1">Uncharacterized protein</fullName>
    </submittedName>
</protein>
<dbReference type="EMBL" id="GBRH01265313">
    <property type="protein sequence ID" value="JAD32582.1"/>
    <property type="molecule type" value="Transcribed_RNA"/>
</dbReference>